<organism evidence="2">
    <name type="scientific">Chryseobacterium indologenes</name>
    <name type="common">Flavobacterium indologenes</name>
    <dbReference type="NCBI Taxonomy" id="253"/>
    <lineage>
        <taxon>Bacteria</taxon>
        <taxon>Pseudomonadati</taxon>
        <taxon>Bacteroidota</taxon>
        <taxon>Flavobacteriia</taxon>
        <taxon>Flavobacteriales</taxon>
        <taxon>Weeksellaceae</taxon>
        <taxon>Chryseobacterium group</taxon>
        <taxon>Chryseobacterium</taxon>
    </lineage>
</organism>
<dbReference type="AlphaFoldDB" id="A0A411DMV9"/>
<feature type="signal peptide" evidence="1">
    <location>
        <begin position="1"/>
        <end position="38"/>
    </location>
</feature>
<dbReference type="Gene3D" id="2.60.120.40">
    <property type="match status" value="1"/>
</dbReference>
<accession>A0A411DMV9</accession>
<evidence type="ECO:0000256" key="1">
    <source>
        <dbReference type="SAM" id="SignalP"/>
    </source>
</evidence>
<keyword evidence="1" id="KW-0732">Signal</keyword>
<evidence type="ECO:0008006" key="3">
    <source>
        <dbReference type="Google" id="ProtNLM"/>
    </source>
</evidence>
<dbReference type="InterPro" id="IPR008983">
    <property type="entry name" value="Tumour_necrosis_fac-like_dom"/>
</dbReference>
<feature type="chain" id="PRO_5019375955" description="C1q domain-containing protein" evidence="1">
    <location>
        <begin position="39"/>
        <end position="506"/>
    </location>
</feature>
<name>A0A411DMV9_CHRID</name>
<evidence type="ECO:0000313" key="2">
    <source>
        <dbReference type="EMBL" id="QBA21723.1"/>
    </source>
</evidence>
<gene>
    <name evidence="2" type="ORF">EU348_11160</name>
</gene>
<proteinExistence type="predicted"/>
<reference evidence="2" key="1">
    <citation type="submission" date="2019-01" db="EMBL/GenBank/DDBJ databases">
        <title>Whole Genome Sequencing for Putative Detection of Antimicrobial Resistance and Potential Virulence Factors in Chryseobacterium indologenes isolated from Nile Tilapia in Tanzania.</title>
        <authorList>
            <person name="Mwega E."/>
            <person name="Mutoloki S."/>
            <person name="Mugimba K."/>
            <person name="Colquhoun D."/>
            <person name="Mdegela R."/>
            <person name="Evensen O."/>
            <person name="Wasteson Y."/>
        </authorList>
    </citation>
    <scope>NUCLEOTIDE SEQUENCE [LARGE SCALE GENOMIC DNA]</scope>
    <source>
        <strain evidence="2">StR 01</strain>
    </source>
</reference>
<protein>
    <recommendedName>
        <fullName evidence="3">C1q domain-containing protein</fullName>
    </recommendedName>
</protein>
<sequence length="506" mass="52335">MLDIDRYLNYPLTKTYSKMNTKNLFSIGLSLVSLSLFAQTGNVGINTTTPGTTLDVNGAITNRETAVNVAGNTAAVPANISQVKLTGSATATVSISAPTAPNAGQRLVIFNNTSGGFGATLNGVTIPNSKALEFVYSNGGWRSTDGGTVGATPVNIYTADGTLSSNRIVTQGANTLAFTATQPNAFSVAGNTFSVDAANNRVGVGISEPTEKLDVRGNGKFESAQTNVMINSTGTNAASISLTRYNGNTNIPVGQLAGFLNFNGYVNTGSWTLGAIAVSKADSPTTLGSQMDFYTSGNASGPKMSLDEFGKLGIGTNAPTNTLDVNGNARFRSLPTQTTLGSSNMLLSDGTGVISQITSNDFINTLKTPNNVFNAEQFASSATLPGNGVANRVIFGTVNINSAGAGTWNSANSSYTVAKTGIYHIVAGVRLENASSPPNYGLYIHAGNGTWTFGGAPQAGNIYILSGTYVKLLNAGDVIYCESKAGIGAPSYNHNDAFMHIIYTAL</sequence>
<dbReference type="EMBL" id="CP035532">
    <property type="protein sequence ID" value="QBA21723.1"/>
    <property type="molecule type" value="Genomic_DNA"/>
</dbReference>